<dbReference type="PANTHER" id="PTHR21039">
    <property type="entry name" value="HISTIDINOL PHOSPHATASE-RELATED"/>
    <property type="match status" value="1"/>
</dbReference>
<dbReference type="InterPro" id="IPR004013">
    <property type="entry name" value="PHP_dom"/>
</dbReference>
<feature type="domain" description="PHP" evidence="9">
    <location>
        <begin position="9"/>
        <end position="213"/>
    </location>
</feature>
<evidence type="ECO:0000313" key="10">
    <source>
        <dbReference type="EMBL" id="HGE99923.1"/>
    </source>
</evidence>
<dbReference type="GO" id="GO:0000105">
    <property type="term" value="P:L-histidine biosynthetic process"/>
    <property type="evidence" value="ECO:0007669"/>
    <property type="project" value="UniProtKB-UniRule"/>
</dbReference>
<comment type="pathway">
    <text evidence="1 8">Amino-acid biosynthesis; L-histidine biosynthesis; L-histidine from 5-phospho-alpha-D-ribose 1-diphosphate: step 8/9.</text>
</comment>
<dbReference type="GO" id="GO:0005737">
    <property type="term" value="C:cytoplasm"/>
    <property type="evidence" value="ECO:0007669"/>
    <property type="project" value="TreeGrafter"/>
</dbReference>
<dbReference type="PANTHER" id="PTHR21039:SF0">
    <property type="entry name" value="HISTIDINOL-PHOSPHATASE"/>
    <property type="match status" value="1"/>
</dbReference>
<dbReference type="UniPathway" id="UPA00031">
    <property type="reaction ID" value="UER00013"/>
</dbReference>
<evidence type="ECO:0000256" key="5">
    <source>
        <dbReference type="ARBA" id="ARBA00022801"/>
    </source>
</evidence>
<dbReference type="NCBIfam" id="TIGR01856">
    <property type="entry name" value="hisJ_fam"/>
    <property type="match status" value="1"/>
</dbReference>
<dbReference type="EC" id="3.1.3.15" evidence="3 8"/>
<evidence type="ECO:0000256" key="1">
    <source>
        <dbReference type="ARBA" id="ARBA00004970"/>
    </source>
</evidence>
<evidence type="ECO:0000256" key="2">
    <source>
        <dbReference type="ARBA" id="ARBA00009152"/>
    </source>
</evidence>
<dbReference type="InterPro" id="IPR016195">
    <property type="entry name" value="Pol/histidinol_Pase-like"/>
</dbReference>
<accession>A0A7C3UQE1</accession>
<dbReference type="AlphaFoldDB" id="A0A7C3UQE1"/>
<evidence type="ECO:0000256" key="4">
    <source>
        <dbReference type="ARBA" id="ARBA00022605"/>
    </source>
</evidence>
<reference evidence="10" key="1">
    <citation type="journal article" date="2020" name="mSystems">
        <title>Genome- and Community-Level Interaction Insights into Carbon Utilization and Element Cycling Functions of Hydrothermarchaeota in Hydrothermal Sediment.</title>
        <authorList>
            <person name="Zhou Z."/>
            <person name="Liu Y."/>
            <person name="Xu W."/>
            <person name="Pan J."/>
            <person name="Luo Z.H."/>
            <person name="Li M."/>
        </authorList>
    </citation>
    <scope>NUCLEOTIDE SEQUENCE [LARGE SCALE GENOMIC DNA]</scope>
    <source>
        <strain evidence="10">SpSt-906</strain>
    </source>
</reference>
<evidence type="ECO:0000259" key="9">
    <source>
        <dbReference type="Pfam" id="PF02811"/>
    </source>
</evidence>
<dbReference type="Pfam" id="PF02811">
    <property type="entry name" value="PHP"/>
    <property type="match status" value="1"/>
</dbReference>
<evidence type="ECO:0000256" key="3">
    <source>
        <dbReference type="ARBA" id="ARBA00013085"/>
    </source>
</evidence>
<comment type="catalytic activity">
    <reaction evidence="7 8">
        <text>L-histidinol phosphate + H2O = L-histidinol + phosphate</text>
        <dbReference type="Rhea" id="RHEA:14465"/>
        <dbReference type="ChEBI" id="CHEBI:15377"/>
        <dbReference type="ChEBI" id="CHEBI:43474"/>
        <dbReference type="ChEBI" id="CHEBI:57699"/>
        <dbReference type="ChEBI" id="CHEBI:57980"/>
        <dbReference type="EC" id="3.1.3.15"/>
    </reaction>
</comment>
<keyword evidence="6 8" id="KW-0368">Histidine biosynthesis</keyword>
<protein>
    <recommendedName>
        <fullName evidence="3 8">Histidinol-phosphatase</fullName>
        <shortName evidence="8">HolPase</shortName>
        <ecNumber evidence="3 8">3.1.3.15</ecNumber>
    </recommendedName>
</protein>
<evidence type="ECO:0000256" key="8">
    <source>
        <dbReference type="RuleBase" id="RU366003"/>
    </source>
</evidence>
<evidence type="ECO:0000256" key="7">
    <source>
        <dbReference type="ARBA" id="ARBA00049158"/>
    </source>
</evidence>
<dbReference type="InterPro" id="IPR010140">
    <property type="entry name" value="Histidinol_P_phosphatase_HisJ"/>
</dbReference>
<organism evidence="10">
    <name type="scientific">candidate division WOR-3 bacterium</name>
    <dbReference type="NCBI Taxonomy" id="2052148"/>
    <lineage>
        <taxon>Bacteria</taxon>
        <taxon>Bacteria division WOR-3</taxon>
    </lineage>
</organism>
<dbReference type="EMBL" id="DTMQ01000046">
    <property type="protein sequence ID" value="HGE99923.1"/>
    <property type="molecule type" value="Genomic_DNA"/>
</dbReference>
<dbReference type="Gene3D" id="3.20.20.140">
    <property type="entry name" value="Metal-dependent hydrolases"/>
    <property type="match status" value="1"/>
</dbReference>
<dbReference type="GO" id="GO:0004401">
    <property type="term" value="F:histidinol-phosphatase activity"/>
    <property type="evidence" value="ECO:0007669"/>
    <property type="project" value="UniProtKB-UniRule"/>
</dbReference>
<evidence type="ECO:0000256" key="6">
    <source>
        <dbReference type="ARBA" id="ARBA00023102"/>
    </source>
</evidence>
<keyword evidence="5 8" id="KW-0378">Hydrolase</keyword>
<dbReference type="SUPFAM" id="SSF89550">
    <property type="entry name" value="PHP domain-like"/>
    <property type="match status" value="1"/>
</dbReference>
<proteinExistence type="inferred from homology"/>
<comment type="caution">
    <text evidence="10">The sequence shown here is derived from an EMBL/GenBank/DDBJ whole genome shotgun (WGS) entry which is preliminary data.</text>
</comment>
<name>A0A7C3UQE1_UNCW3</name>
<sequence>MKRSPNWIDYHIHPNYSLDAEGEIFEYCALARKLGYREIGFTPHLELDPERKEKDDKINLKGKIVSMRSDWLSDYFAEIERARRIYPDLKIRAGIEVGYEKSIGKEITQMINSYPFDYTLGAIHCLRHIAITSREEAKRIKEELTTTEEFLMEYFSLLREALFSSLFDVLAHIDGYKKYCWEIYGISLLKEGNRFLESFLREMSGTEVGMEINLSGFRHQLKEPYPSLALIKKAKDFGVKAFILGSDCHRLSDFGLFRERGREIVHSLRIRLKRFNRRRRI</sequence>
<gene>
    <name evidence="10" type="ORF">ENX07_07655</name>
</gene>
<comment type="similarity">
    <text evidence="2 8">Belongs to the PHP hydrolase family. HisK subfamily.</text>
</comment>
<keyword evidence="4 8" id="KW-0028">Amino-acid biosynthesis</keyword>